<dbReference type="RefSeq" id="WP_116393186.1">
    <property type="nucleotide sequence ID" value="NZ_CAXQPM010000012.1"/>
</dbReference>
<dbReference type="Pfam" id="PF13400">
    <property type="entry name" value="Tad"/>
    <property type="match status" value="1"/>
</dbReference>
<dbReference type="AlphaFoldDB" id="A0A371R7N3"/>
<accession>A0A371R7N3</accession>
<dbReference type="InterPro" id="IPR036465">
    <property type="entry name" value="vWFA_dom_sf"/>
</dbReference>
<comment type="caution">
    <text evidence="2">The sequence shown here is derived from an EMBL/GenBank/DDBJ whole genome shotgun (WGS) entry which is preliminary data.</text>
</comment>
<organism evidence="2 3">
    <name type="scientific">Parvularcula marina</name>
    <dbReference type="NCBI Taxonomy" id="2292771"/>
    <lineage>
        <taxon>Bacteria</taxon>
        <taxon>Pseudomonadati</taxon>
        <taxon>Pseudomonadota</taxon>
        <taxon>Alphaproteobacteria</taxon>
        <taxon>Parvularculales</taxon>
        <taxon>Parvularculaceae</taxon>
        <taxon>Parvularcula</taxon>
    </lineage>
</organism>
<evidence type="ECO:0000313" key="3">
    <source>
        <dbReference type="Proteomes" id="UP000264589"/>
    </source>
</evidence>
<sequence>MWRSFWQNRKGNVALMTAILVMPVTLVLGAGVDFARYVTLRTELDSVVESAVLAAASLTQTRDTDPVVTEFVQRQINRRNFDSDISVEVLQDTASLTNKTIQVRATGSANTYFLSLIGIKELKVTSVATAMQAADNLEISLVLDVSGSMRGSKIDNLHDAASEFVDAIYAASDPDTTSMNIVPFSASVNIAPIFDDYAYNWSSANVDPDPDEYLQYGGVPFGNFRFNSPNNSDCIELQNNDFDSLDLLPYRARPEVRIRPDRSTRYCVTTSASEIYMNRKSPTALKNKIQNLSADGYTAINEGAYWGAVALSPDWKGKFGGDFADRPADYDVGSFKVLIIMTDGEMNQGVRPASYWDTRRGDCIDYETYYDRRGRRRTRCVEYEYYTVEEYYSWDQNIRNNGRASDSTTTNSAHGQLQRICNAAKEEGIVIYTIGFDITPGADSDEALEACASSPTNYYLVEGLDVTAAFRAIAASVNALRITG</sequence>
<dbReference type="Gene3D" id="3.40.50.410">
    <property type="entry name" value="von Willebrand factor, type A domain"/>
    <property type="match status" value="1"/>
</dbReference>
<dbReference type="InterPro" id="IPR028087">
    <property type="entry name" value="Tad_N"/>
</dbReference>
<dbReference type="CDD" id="cd00198">
    <property type="entry name" value="vWFA"/>
    <property type="match status" value="1"/>
</dbReference>
<name>A0A371R7N3_9PROT</name>
<dbReference type="SUPFAM" id="SSF53300">
    <property type="entry name" value="vWA-like"/>
    <property type="match status" value="1"/>
</dbReference>
<gene>
    <name evidence="2" type="ORF">DX908_14375</name>
</gene>
<proteinExistence type="predicted"/>
<protein>
    <submittedName>
        <fullName evidence="2">TadE/TadG family protein</fullName>
    </submittedName>
</protein>
<dbReference type="InParanoid" id="A0A371R7N3"/>
<keyword evidence="3" id="KW-1185">Reference proteome</keyword>
<dbReference type="Proteomes" id="UP000264589">
    <property type="component" value="Unassembled WGS sequence"/>
</dbReference>
<feature type="domain" description="Putative Flp pilus-assembly TadG-like N-terminal" evidence="1">
    <location>
        <begin position="11"/>
        <end position="57"/>
    </location>
</feature>
<dbReference type="EMBL" id="QUQO01000002">
    <property type="protein sequence ID" value="RFB01470.1"/>
    <property type="molecule type" value="Genomic_DNA"/>
</dbReference>
<evidence type="ECO:0000259" key="1">
    <source>
        <dbReference type="Pfam" id="PF13400"/>
    </source>
</evidence>
<evidence type="ECO:0000313" key="2">
    <source>
        <dbReference type="EMBL" id="RFB01470.1"/>
    </source>
</evidence>
<reference evidence="2 3" key="1">
    <citation type="submission" date="2018-08" db="EMBL/GenBank/DDBJ databases">
        <title>Parvularcula sp. SM1705, isolated from surface water of the South Sea China.</title>
        <authorList>
            <person name="Sun L."/>
        </authorList>
    </citation>
    <scope>NUCLEOTIDE SEQUENCE [LARGE SCALE GENOMIC DNA]</scope>
    <source>
        <strain evidence="2 3">SM1705</strain>
    </source>
</reference>